<dbReference type="PANTHER" id="PTHR11071">
    <property type="entry name" value="PEPTIDYL-PROLYL CIS-TRANS ISOMERASE"/>
    <property type="match status" value="1"/>
</dbReference>
<name>A0ABR2IYR1_9EUKA</name>
<protein>
    <recommendedName>
        <fullName evidence="3">Peptidyl-prolyl cis-trans isomerase</fullName>
        <shortName evidence="3">PPIase</shortName>
        <ecNumber evidence="3">5.2.1.8</ecNumber>
    </recommendedName>
</protein>
<evidence type="ECO:0000256" key="1">
    <source>
        <dbReference type="ARBA" id="ARBA00023110"/>
    </source>
</evidence>
<dbReference type="SUPFAM" id="SSF50891">
    <property type="entry name" value="Cyclophilin-like"/>
    <property type="match status" value="1"/>
</dbReference>
<evidence type="ECO:0000256" key="3">
    <source>
        <dbReference type="RuleBase" id="RU363019"/>
    </source>
</evidence>
<evidence type="ECO:0000313" key="6">
    <source>
        <dbReference type="Proteomes" id="UP001470230"/>
    </source>
</evidence>
<dbReference type="Pfam" id="PF00160">
    <property type="entry name" value="Pro_isomerase"/>
    <property type="match status" value="1"/>
</dbReference>
<comment type="catalytic activity">
    <reaction evidence="3">
        <text>[protein]-peptidylproline (omega=180) = [protein]-peptidylproline (omega=0)</text>
        <dbReference type="Rhea" id="RHEA:16237"/>
        <dbReference type="Rhea" id="RHEA-COMP:10747"/>
        <dbReference type="Rhea" id="RHEA-COMP:10748"/>
        <dbReference type="ChEBI" id="CHEBI:83833"/>
        <dbReference type="ChEBI" id="CHEBI:83834"/>
        <dbReference type="EC" id="5.2.1.8"/>
    </reaction>
</comment>
<dbReference type="EC" id="5.2.1.8" evidence="3"/>
<dbReference type="InterPro" id="IPR002130">
    <property type="entry name" value="Cyclophilin-type_PPIase_dom"/>
</dbReference>
<keyword evidence="6" id="KW-1185">Reference proteome</keyword>
<dbReference type="PROSITE" id="PS50072">
    <property type="entry name" value="CSA_PPIASE_2"/>
    <property type="match status" value="1"/>
</dbReference>
<dbReference type="InterPro" id="IPR024936">
    <property type="entry name" value="Cyclophilin-type_PPIase"/>
</dbReference>
<dbReference type="Gene3D" id="2.40.100.10">
    <property type="entry name" value="Cyclophilin-like"/>
    <property type="match status" value="1"/>
</dbReference>
<proteinExistence type="inferred from homology"/>
<dbReference type="InterPro" id="IPR029000">
    <property type="entry name" value="Cyclophilin-like_dom_sf"/>
</dbReference>
<comment type="function">
    <text evidence="3">PPIases accelerate the folding of proteins. It catalyzes the cis-trans isomerization of proline imidic peptide bonds in oligopeptides.</text>
</comment>
<feature type="domain" description="PPIase cyclophilin-type" evidence="4">
    <location>
        <begin position="10"/>
        <end position="173"/>
    </location>
</feature>
<dbReference type="EMBL" id="JAPFFF010000014">
    <property type="protein sequence ID" value="KAK8870793.1"/>
    <property type="molecule type" value="Genomic_DNA"/>
</dbReference>
<keyword evidence="2 3" id="KW-0413">Isomerase</keyword>
<evidence type="ECO:0000313" key="5">
    <source>
        <dbReference type="EMBL" id="KAK8870793.1"/>
    </source>
</evidence>
<evidence type="ECO:0000256" key="2">
    <source>
        <dbReference type="ARBA" id="ARBA00023235"/>
    </source>
</evidence>
<accession>A0ABR2IYR1</accession>
<organism evidence="5 6">
    <name type="scientific">Tritrichomonas musculus</name>
    <dbReference type="NCBI Taxonomy" id="1915356"/>
    <lineage>
        <taxon>Eukaryota</taxon>
        <taxon>Metamonada</taxon>
        <taxon>Parabasalia</taxon>
        <taxon>Tritrichomonadida</taxon>
        <taxon>Tritrichomonadidae</taxon>
        <taxon>Tritrichomonas</taxon>
    </lineage>
</organism>
<dbReference type="PANTHER" id="PTHR11071:SF561">
    <property type="entry name" value="PEPTIDYL-PROLYL CIS-TRANS ISOMERASE D-RELATED"/>
    <property type="match status" value="1"/>
</dbReference>
<dbReference type="PRINTS" id="PR00153">
    <property type="entry name" value="CSAPPISMRASE"/>
</dbReference>
<gene>
    <name evidence="5" type="ORF">M9Y10_008680</name>
</gene>
<evidence type="ECO:0000259" key="4">
    <source>
        <dbReference type="PROSITE" id="PS50072"/>
    </source>
</evidence>
<sequence>MSEKKNPIVFLEISIEGSKVGRIEIELFEDKVPRTAENFRMLCTGEKGAGRSGANLHYKGCKFHKIIPGYLAQGGDFIKNDGSSNESVYGPRFEDENFSVHHSEKGIVSMANNGRNTNGGQFFISFTPAPWLDGKFVAFGKVINGMEIVDKIEAAGTQNGSPKRTVSIIDCGEVTDKQ</sequence>
<dbReference type="Proteomes" id="UP001470230">
    <property type="component" value="Unassembled WGS sequence"/>
</dbReference>
<dbReference type="PIRSF" id="PIRSF001467">
    <property type="entry name" value="Peptidylpro_ismrse"/>
    <property type="match status" value="1"/>
</dbReference>
<comment type="caution">
    <text evidence="5">The sequence shown here is derived from an EMBL/GenBank/DDBJ whole genome shotgun (WGS) entry which is preliminary data.</text>
</comment>
<comment type="similarity">
    <text evidence="3">Belongs to the cyclophilin-type PPIase family.</text>
</comment>
<keyword evidence="1 3" id="KW-0697">Rotamase</keyword>
<reference evidence="5 6" key="1">
    <citation type="submission" date="2024-04" db="EMBL/GenBank/DDBJ databases">
        <title>Tritrichomonas musculus Genome.</title>
        <authorList>
            <person name="Alves-Ferreira E."/>
            <person name="Grigg M."/>
            <person name="Lorenzi H."/>
            <person name="Galac M."/>
        </authorList>
    </citation>
    <scope>NUCLEOTIDE SEQUENCE [LARGE SCALE GENOMIC DNA]</scope>
    <source>
        <strain evidence="5 6">EAF2021</strain>
    </source>
</reference>